<feature type="binding site" evidence="20">
    <location>
        <position position="747"/>
    </location>
    <ligand>
        <name>Mo-molybdopterin</name>
        <dbReference type="ChEBI" id="CHEBI:71302"/>
    </ligand>
    <ligandPart>
        <name>Mo</name>
        <dbReference type="ChEBI" id="CHEBI:28685"/>
    </ligandPart>
</feature>
<keyword evidence="7 20" id="KW-0001">2Fe-2S</keyword>
<dbReference type="SUPFAM" id="SSF55447">
    <property type="entry name" value="CO dehydrogenase flavoprotein C-terminal domain-like"/>
    <property type="match status" value="1"/>
</dbReference>
<feature type="binding site" evidence="19">
    <location>
        <position position="410"/>
    </location>
    <ligand>
        <name>FAD</name>
        <dbReference type="ChEBI" id="CHEBI:57692"/>
    </ligand>
</feature>
<dbReference type="Gene3D" id="3.10.20.30">
    <property type="match status" value="1"/>
</dbReference>
<dbReference type="InterPro" id="IPR016208">
    <property type="entry name" value="Ald_Oxase/xanthine_DH-like"/>
</dbReference>
<evidence type="ECO:0000256" key="18">
    <source>
        <dbReference type="PIRSR" id="PIRSR000127-1"/>
    </source>
</evidence>
<dbReference type="InterPro" id="IPR037165">
    <property type="entry name" value="AldOxase/xan_DH_Mopterin-bd_sf"/>
</dbReference>
<dbReference type="InterPro" id="IPR005107">
    <property type="entry name" value="CO_DH_flav_C"/>
</dbReference>
<dbReference type="Pfam" id="PF00111">
    <property type="entry name" value="Fer2"/>
    <property type="match status" value="1"/>
</dbReference>
<feature type="binding site" evidence="19">
    <location>
        <position position="347"/>
    </location>
    <ligand>
        <name>FAD</name>
        <dbReference type="ChEBI" id="CHEBI:57692"/>
    </ligand>
</feature>
<sequence>MVKESDQLDLREENGVKDLIFFVNGQKRVIKSGTIDSRMTLAVYLRDHLRLTGTKIGCNEGGCGACTVMISDQHPLRKELRHYSVNACLMPICAVFGKAITTVEGISTERALHPVQERLAKCHGSQCGYCTPGFVMAMYSLLRNHPKPSIEQIDDTIQGNLCRCTGYRPILEAFYSFAEKLKLTDLTDCAKYDPTQELLFPSELKINNLHQQSFVYESNQHFWFQPTTLHHLLALKRKYPNARIVSGNSEVGVEQKWRFVESKRRINPKQIPELNQVELLSDSISIGAALSLSEVTYELKLLKAKLAASQCGVIDLFLEMMPYFAGKHIRNVATIAGNIITASPISDLNPIWMATGAKLVLQSESSGVRVVDLDENFFVGYRRTTINQEEIVKAILLPLSKQNEHLAVYKQAQRRDDDIAIVTGAFKVKIDPVTKRIENISIAYGGMAPVTKFAKITCETLQKKKFERSVLDFGMEKLREEFALSAEVPGGMPRYRQALALSFFFKFYLKTMSELENKVEEKQLHSESLKATQLYQEVPKDQNETDAVGKPMVHQSGFKHTTGKAIYTTDVIVPDCLHGVLVLAPITFGTLHELDPSEALKLPGVVQFYSASDLPDKKLGFVNDTPVFVSEEISYYCQPVGMILAEDHETARRAANLVKVRCTEKPNPILTIEEALSANAFMGPQFKVLSQMSEGKEEHEEIDWSKYDRVVKGECRTGAQEHFYLETQNCIAIPLEDDEIEMVVSTQGVSDIQSDVSKILGIPKHKIFSKVRRVGGAFGGKEAASSLCAVPAAFAAMKLRRPVRFYLERYDDMAITGTRHPFRFDYEAAISKDNKLLDLKVHSYSNGGFSEDLSLAVATRAIVSMDSVYKIKNADLYAQVLRTNLASSTAFRGFGAPQGMFCMETVLKHLAEKFDLDVDQFREDNMYKEGEMTPCGMILYKCNARRTWTECKEFSKYEQKKEEVKLFNSQNEFKKRGVYMVSTKFGIGMGEKPFLNQAGCLILVYCDGSVLISHAGMEMGQGLHIKILQIASRCLNIPIEMIHIQETSSDKVPNTTPTVASLGSDLNGEAVKDACSQLLSRLKPYMDSNPTGKWVDWVVSAYFDRVLLSATGMGRNKCDPINFETGKGGKHFAYCVYGTACCVAEVDCLTGDHRLLSTDIVMDIGDSINPAIDIGQIEGAFTQGYGLFTMEEIKVRPNGMRLTRGPGVYKIPSADDAPCAFNVSLLRDSGNPYAIFASKAVGEPPLFLGSAAFFAIREAVRAYRIQNGRTDYFSFDAPATPERIRMACEDVITEKIPQLPPDNTYTPWTVTL</sequence>
<comment type="cofactor">
    <cofactor evidence="20">
        <name>Mo-molybdopterin</name>
        <dbReference type="ChEBI" id="CHEBI:71302"/>
    </cofactor>
    <text evidence="20">Binds 1 Mo-molybdopterin (Mo-MPT) cofactor per subunit.</text>
</comment>
<evidence type="ECO:0000256" key="16">
    <source>
        <dbReference type="ARBA" id="ARBA00049017"/>
    </source>
</evidence>
<comment type="similarity">
    <text evidence="3">Belongs to the xanthine dehydrogenase family.</text>
</comment>
<accession>A0AAF3FIB6</accession>
<evidence type="ECO:0000256" key="11">
    <source>
        <dbReference type="ARBA" id="ARBA00023004"/>
    </source>
</evidence>
<evidence type="ECO:0000256" key="20">
    <source>
        <dbReference type="PIRSR" id="PIRSR000127-3"/>
    </source>
</evidence>
<evidence type="ECO:0000256" key="9">
    <source>
        <dbReference type="ARBA" id="ARBA00022827"/>
    </source>
</evidence>
<dbReference type="Pfam" id="PF20256">
    <property type="entry name" value="MoCoBD_2"/>
    <property type="match status" value="1"/>
</dbReference>
<keyword evidence="5 20" id="KW-0500">Molybdenum</keyword>
<dbReference type="Pfam" id="PF00941">
    <property type="entry name" value="FAD_binding_5"/>
    <property type="match status" value="1"/>
</dbReference>
<name>A0AAF3FIB6_9BILA</name>
<comment type="cofactor">
    <cofactor evidence="1 19">
        <name>FAD</name>
        <dbReference type="ChEBI" id="CHEBI:57692"/>
    </cofactor>
</comment>
<evidence type="ECO:0000256" key="19">
    <source>
        <dbReference type="PIRSR" id="PIRSR000127-2"/>
    </source>
</evidence>
<dbReference type="PANTHER" id="PTHR45444:SF3">
    <property type="entry name" value="XANTHINE DEHYDROGENASE"/>
    <property type="match status" value="1"/>
</dbReference>
<evidence type="ECO:0000256" key="3">
    <source>
        <dbReference type="ARBA" id="ARBA00006849"/>
    </source>
</evidence>
<feature type="binding site" evidence="20">
    <location>
        <position position="162"/>
    </location>
    <ligand>
        <name>[2Fe-2S] cluster</name>
        <dbReference type="ChEBI" id="CHEBI:190135"/>
        <label>2</label>
    </ligand>
</feature>
<dbReference type="InterPro" id="IPR002888">
    <property type="entry name" value="2Fe-2S-bd"/>
</dbReference>
<dbReference type="InterPro" id="IPR016167">
    <property type="entry name" value="FAD-bd_PCMH_sub1"/>
</dbReference>
<evidence type="ECO:0000256" key="17">
    <source>
        <dbReference type="ARBA" id="ARBA00049517"/>
    </source>
</evidence>
<feature type="active site" description="Proton acceptor" evidence="18">
    <location>
        <position position="1243"/>
    </location>
</feature>
<dbReference type="FunFam" id="3.10.20.30:FF:000015">
    <property type="entry name" value="Aldehyde oxidase 1"/>
    <property type="match status" value="1"/>
</dbReference>
<evidence type="ECO:0000256" key="14">
    <source>
        <dbReference type="ARBA" id="ARBA00023140"/>
    </source>
</evidence>
<evidence type="ECO:0000313" key="23">
    <source>
        <dbReference type="Proteomes" id="UP000887575"/>
    </source>
</evidence>
<dbReference type="FunFam" id="3.30.465.10:FF:000004">
    <property type="entry name" value="Xanthine dehydrogenase/oxidase"/>
    <property type="match status" value="1"/>
</dbReference>
<dbReference type="EC" id="1.17.1.4" evidence="4"/>
<feature type="binding site" evidence="20">
    <location>
        <position position="66"/>
    </location>
    <ligand>
        <name>[2Fe-2S] cluster</name>
        <dbReference type="ChEBI" id="CHEBI:190135"/>
        <label>1</label>
    </ligand>
</feature>
<dbReference type="SUPFAM" id="SSF54665">
    <property type="entry name" value="CO dehydrogenase molybdoprotein N-domain-like"/>
    <property type="match status" value="1"/>
</dbReference>
<dbReference type="CDD" id="cd00207">
    <property type="entry name" value="fer2"/>
    <property type="match status" value="1"/>
</dbReference>
<protein>
    <recommendedName>
        <fullName evidence="4">xanthine dehydrogenase</fullName>
        <ecNumber evidence="4">1.17.1.4</ecNumber>
    </recommendedName>
</protein>
<dbReference type="Pfam" id="PF01799">
    <property type="entry name" value="Fer2_2"/>
    <property type="match status" value="1"/>
</dbReference>
<keyword evidence="14" id="KW-0576">Peroxisome</keyword>
<evidence type="ECO:0000259" key="22">
    <source>
        <dbReference type="PROSITE" id="PS51387"/>
    </source>
</evidence>
<evidence type="ECO:0000256" key="15">
    <source>
        <dbReference type="ARBA" id="ARBA00034078"/>
    </source>
</evidence>
<feature type="binding site" evidence="19">
    <location>
        <position position="860"/>
    </location>
    <ligand>
        <name>substrate</name>
    </ligand>
</feature>
<reference evidence="24" key="1">
    <citation type="submission" date="2024-02" db="UniProtKB">
        <authorList>
            <consortium name="WormBaseParasite"/>
        </authorList>
    </citation>
    <scope>IDENTIFICATION</scope>
</reference>
<dbReference type="PROSITE" id="PS51085">
    <property type="entry name" value="2FE2S_FER_2"/>
    <property type="match status" value="1"/>
</dbReference>
<feature type="binding site" evidence="19">
    <location>
        <position position="894"/>
    </location>
    <ligand>
        <name>substrate</name>
    </ligand>
</feature>
<dbReference type="Gene3D" id="3.30.43.10">
    <property type="entry name" value="Uridine Diphospho-n-acetylenolpyruvylglucosamine Reductase, domain 2"/>
    <property type="match status" value="1"/>
</dbReference>
<dbReference type="FunFam" id="3.30.365.10:FF:000002">
    <property type="entry name" value="Xanthine dehydrogenase oxidase"/>
    <property type="match status" value="1"/>
</dbReference>
<dbReference type="InterPro" id="IPR036683">
    <property type="entry name" value="CO_DH_flav_C_dom_sf"/>
</dbReference>
<dbReference type="SUPFAM" id="SSF56176">
    <property type="entry name" value="FAD-binding/transporter-associated domain-like"/>
    <property type="match status" value="1"/>
</dbReference>
<dbReference type="WBParaSite" id="MBELARI_LOCUS6654">
    <property type="protein sequence ID" value="MBELARI_LOCUS6654"/>
    <property type="gene ID" value="MBELARI_LOCUS6654"/>
</dbReference>
<dbReference type="InterPro" id="IPR000674">
    <property type="entry name" value="Ald_Oxase/Xan_DH_a/b"/>
</dbReference>
<evidence type="ECO:0000256" key="7">
    <source>
        <dbReference type="ARBA" id="ARBA00022714"/>
    </source>
</evidence>
<feature type="binding site" evidence="20">
    <location>
        <position position="63"/>
    </location>
    <ligand>
        <name>[2Fe-2S] cluster</name>
        <dbReference type="ChEBI" id="CHEBI:190135"/>
        <label>1</label>
    </ligand>
</feature>
<comment type="cofactor">
    <cofactor evidence="15">
        <name>[2Fe-2S] cluster</name>
        <dbReference type="ChEBI" id="CHEBI:190135"/>
    </cofactor>
</comment>
<feature type="binding site" evidence="20">
    <location>
        <position position="88"/>
    </location>
    <ligand>
        <name>[2Fe-2S] cluster</name>
        <dbReference type="ChEBI" id="CHEBI:190135"/>
        <label>1</label>
    </ligand>
</feature>
<dbReference type="Gene3D" id="3.30.365.10">
    <property type="entry name" value="Aldehyde oxidase/xanthine dehydrogenase, molybdopterin binding domain"/>
    <property type="match status" value="4"/>
</dbReference>
<evidence type="ECO:0000256" key="8">
    <source>
        <dbReference type="ARBA" id="ARBA00022723"/>
    </source>
</evidence>
<dbReference type="FunFam" id="3.30.365.10:FF:000001">
    <property type="entry name" value="Xanthine dehydrogenase oxidase"/>
    <property type="match status" value="1"/>
</dbReference>
<dbReference type="InterPro" id="IPR036010">
    <property type="entry name" value="2Fe-2S_ferredoxin-like_sf"/>
</dbReference>
<feature type="domain" description="2Fe-2S ferredoxin-type" evidence="21">
    <location>
        <begin position="17"/>
        <end position="106"/>
    </location>
</feature>
<dbReference type="SMART" id="SM01008">
    <property type="entry name" value="Ald_Xan_dh_C"/>
    <property type="match status" value="1"/>
</dbReference>
<evidence type="ECO:0000256" key="4">
    <source>
        <dbReference type="ARBA" id="ARBA00013123"/>
    </source>
</evidence>
<dbReference type="Gene3D" id="3.30.465.10">
    <property type="match status" value="1"/>
</dbReference>
<dbReference type="SMART" id="SM01092">
    <property type="entry name" value="CO_deh_flav_C"/>
    <property type="match status" value="1"/>
</dbReference>
<evidence type="ECO:0000259" key="21">
    <source>
        <dbReference type="PROSITE" id="PS51085"/>
    </source>
</evidence>
<keyword evidence="6" id="KW-0285">Flavoprotein</keyword>
<dbReference type="PANTHER" id="PTHR45444">
    <property type="entry name" value="XANTHINE DEHYDROGENASE"/>
    <property type="match status" value="1"/>
</dbReference>
<keyword evidence="13" id="KW-0520">NAD</keyword>
<keyword evidence="12 20" id="KW-0411">Iron-sulfur</keyword>
<dbReference type="InterPro" id="IPR016169">
    <property type="entry name" value="FAD-bd_PCMH_sub2"/>
</dbReference>
<dbReference type="Proteomes" id="UP000887575">
    <property type="component" value="Unassembled WGS sequence"/>
</dbReference>
<evidence type="ECO:0000256" key="5">
    <source>
        <dbReference type="ARBA" id="ARBA00022505"/>
    </source>
</evidence>
<dbReference type="GO" id="GO:0005506">
    <property type="term" value="F:iron ion binding"/>
    <property type="evidence" value="ECO:0007669"/>
    <property type="project" value="InterPro"/>
</dbReference>
<dbReference type="FunFam" id="3.30.43.10:FF:000001">
    <property type="entry name" value="Xanthine dehydrogenase/oxidase"/>
    <property type="match status" value="1"/>
</dbReference>
<dbReference type="InterPro" id="IPR036884">
    <property type="entry name" value="2Fe-2S-bd_dom_sf"/>
</dbReference>
<dbReference type="InterPro" id="IPR036318">
    <property type="entry name" value="FAD-bd_PCMH-like_sf"/>
</dbReference>
<keyword evidence="8 20" id="KW-0479">Metal-binding</keyword>
<feature type="binding site" evidence="19">
    <location>
        <position position="782"/>
    </location>
    <ligand>
        <name>substrate</name>
    </ligand>
</feature>
<dbReference type="GO" id="GO:0051537">
    <property type="term" value="F:2 iron, 2 sulfur cluster binding"/>
    <property type="evidence" value="ECO:0007669"/>
    <property type="project" value="UniProtKB-KW"/>
</dbReference>
<keyword evidence="23" id="KW-1185">Reference proteome</keyword>
<feature type="domain" description="FAD-binding PCMH-type" evidence="22">
    <location>
        <begin position="216"/>
        <end position="402"/>
    </location>
</feature>
<evidence type="ECO:0000256" key="1">
    <source>
        <dbReference type="ARBA" id="ARBA00001974"/>
    </source>
</evidence>
<comment type="cofactor">
    <cofactor evidence="20">
        <name>[2Fe-2S] cluster</name>
        <dbReference type="ChEBI" id="CHEBI:190135"/>
    </cofactor>
    <text evidence="20">Binds 2 [2Fe-2S] clusters.</text>
</comment>
<dbReference type="SUPFAM" id="SSF54292">
    <property type="entry name" value="2Fe-2S ferredoxin-like"/>
    <property type="match status" value="1"/>
</dbReference>
<dbReference type="Gene3D" id="3.30.390.50">
    <property type="entry name" value="CO dehydrogenase flavoprotein, C-terminal domain"/>
    <property type="match status" value="1"/>
</dbReference>
<evidence type="ECO:0000256" key="6">
    <source>
        <dbReference type="ARBA" id="ARBA00022630"/>
    </source>
</evidence>
<dbReference type="PROSITE" id="PS00197">
    <property type="entry name" value="2FE2S_FER_1"/>
    <property type="match status" value="1"/>
</dbReference>
<proteinExistence type="inferred from homology"/>
<dbReference type="Gene3D" id="1.10.150.120">
    <property type="entry name" value="[2Fe-2S]-binding domain"/>
    <property type="match status" value="1"/>
</dbReference>
<comment type="catalytic activity">
    <reaction evidence="16">
        <text>xanthine + NAD(+) + H2O = urate + NADH + H(+)</text>
        <dbReference type="Rhea" id="RHEA:16669"/>
        <dbReference type="ChEBI" id="CHEBI:15377"/>
        <dbReference type="ChEBI" id="CHEBI:15378"/>
        <dbReference type="ChEBI" id="CHEBI:17712"/>
        <dbReference type="ChEBI" id="CHEBI:17775"/>
        <dbReference type="ChEBI" id="CHEBI:57540"/>
        <dbReference type="ChEBI" id="CHEBI:57945"/>
        <dbReference type="EC" id="1.17.1.4"/>
    </reaction>
</comment>
<feature type="binding site" evidence="20">
    <location>
        <position position="1060"/>
    </location>
    <ligand>
        <name>Mo-molybdopterin</name>
        <dbReference type="ChEBI" id="CHEBI:71302"/>
    </ligand>
    <ligandPart>
        <name>Mo</name>
        <dbReference type="ChEBI" id="CHEBI:28685"/>
    </ligandPart>
</feature>
<feature type="binding site" evidence="20">
    <location>
        <position position="892"/>
    </location>
    <ligand>
        <name>Mo-molybdopterin</name>
        <dbReference type="ChEBI" id="CHEBI:71302"/>
    </ligand>
    <ligandPart>
        <name>Mo</name>
        <dbReference type="ChEBI" id="CHEBI:28685"/>
    </ligandPart>
</feature>
<dbReference type="InterPro" id="IPR046867">
    <property type="entry name" value="AldOxase/xan_DH_MoCoBD2"/>
</dbReference>
<dbReference type="PIRSF" id="PIRSF000127">
    <property type="entry name" value="Xanthine_DH"/>
    <property type="match status" value="1"/>
</dbReference>
<dbReference type="InterPro" id="IPR012675">
    <property type="entry name" value="Beta-grasp_dom_sf"/>
</dbReference>
<evidence type="ECO:0000256" key="12">
    <source>
        <dbReference type="ARBA" id="ARBA00023014"/>
    </source>
</evidence>
<keyword evidence="9 19" id="KW-0274">FAD</keyword>
<evidence type="ECO:0000256" key="2">
    <source>
        <dbReference type="ARBA" id="ARBA00004275"/>
    </source>
</evidence>
<comment type="subcellular location">
    <subcellularLocation>
        <location evidence="2">Peroxisome</location>
    </subcellularLocation>
</comment>
<evidence type="ECO:0000313" key="24">
    <source>
        <dbReference type="WBParaSite" id="MBELARI_LOCUS6654"/>
    </source>
</evidence>
<keyword evidence="11 20" id="KW-0408">Iron</keyword>
<feature type="binding site" evidence="19">
    <location>
        <position position="324"/>
    </location>
    <ligand>
        <name>FAD</name>
        <dbReference type="ChEBI" id="CHEBI:57692"/>
    </ligand>
</feature>
<dbReference type="FunFam" id="3.30.365.10:FF:000004">
    <property type="entry name" value="Xanthine dehydrogenase oxidase"/>
    <property type="match status" value="1"/>
</dbReference>
<organism evidence="23 24">
    <name type="scientific">Mesorhabditis belari</name>
    <dbReference type="NCBI Taxonomy" id="2138241"/>
    <lineage>
        <taxon>Eukaryota</taxon>
        <taxon>Metazoa</taxon>
        <taxon>Ecdysozoa</taxon>
        <taxon>Nematoda</taxon>
        <taxon>Chromadorea</taxon>
        <taxon>Rhabditida</taxon>
        <taxon>Rhabditina</taxon>
        <taxon>Rhabditomorpha</taxon>
        <taxon>Rhabditoidea</taxon>
        <taxon>Rhabditidae</taxon>
        <taxon>Mesorhabditinae</taxon>
        <taxon>Mesorhabditis</taxon>
    </lineage>
</organism>
<dbReference type="Gene3D" id="3.90.1170.50">
    <property type="entry name" value="Aldehyde oxidase/xanthine dehydrogenase, a/b hammerhead"/>
    <property type="match status" value="1"/>
</dbReference>
<dbReference type="Pfam" id="PF02738">
    <property type="entry name" value="MoCoBD_1"/>
    <property type="match status" value="1"/>
</dbReference>
<keyword evidence="10" id="KW-0560">Oxidoreductase</keyword>
<dbReference type="NCBIfam" id="TIGR02963">
    <property type="entry name" value="xanthine_xdhA"/>
    <property type="match status" value="1"/>
</dbReference>
<feature type="binding site" evidence="19">
    <location>
        <begin position="244"/>
        <end position="251"/>
    </location>
    <ligand>
        <name>FAD</name>
        <dbReference type="ChEBI" id="CHEBI:57692"/>
    </ligand>
</feature>
<dbReference type="GO" id="GO:0071949">
    <property type="term" value="F:FAD binding"/>
    <property type="evidence" value="ECO:0007669"/>
    <property type="project" value="InterPro"/>
</dbReference>
<dbReference type="InterPro" id="IPR006058">
    <property type="entry name" value="2Fe2S_fd_BS"/>
</dbReference>
<evidence type="ECO:0000256" key="13">
    <source>
        <dbReference type="ARBA" id="ARBA00023027"/>
    </source>
</evidence>
<feature type="binding site" evidence="20">
    <location>
        <position position="130"/>
    </location>
    <ligand>
        <name>[2Fe-2S] cluster</name>
        <dbReference type="ChEBI" id="CHEBI:190135"/>
        <label>2</label>
    </ligand>
</feature>
<dbReference type="InterPro" id="IPR008274">
    <property type="entry name" value="AldOxase/xan_DH_MoCoBD1"/>
</dbReference>
<dbReference type="Pfam" id="PF03450">
    <property type="entry name" value="CO_deh_flav_C"/>
    <property type="match status" value="1"/>
</dbReference>
<feature type="binding site" evidence="20">
    <location>
        <position position="58"/>
    </location>
    <ligand>
        <name>[2Fe-2S] cluster</name>
        <dbReference type="ChEBI" id="CHEBI:190135"/>
        <label>1</label>
    </ligand>
</feature>
<dbReference type="InterPro" id="IPR016166">
    <property type="entry name" value="FAD-bd_PCMH"/>
</dbReference>
<dbReference type="GO" id="GO:0005777">
    <property type="term" value="C:peroxisome"/>
    <property type="evidence" value="ECO:0007669"/>
    <property type="project" value="UniProtKB-SubCell"/>
</dbReference>
<feature type="binding site" evidence="20">
    <location>
        <position position="164"/>
    </location>
    <ligand>
        <name>[2Fe-2S] cluster</name>
        <dbReference type="ChEBI" id="CHEBI:190135"/>
        <label>2</label>
    </ligand>
</feature>
<dbReference type="SUPFAM" id="SSF47741">
    <property type="entry name" value="CO dehydrogenase ISP C-domain like"/>
    <property type="match status" value="1"/>
</dbReference>
<dbReference type="SUPFAM" id="SSF56003">
    <property type="entry name" value="Molybdenum cofactor-binding domain"/>
    <property type="match status" value="1"/>
</dbReference>
<feature type="binding site" evidence="20">
    <location>
        <position position="127"/>
    </location>
    <ligand>
        <name>[2Fe-2S] cluster</name>
        <dbReference type="ChEBI" id="CHEBI:190135"/>
        <label>2</label>
    </ligand>
</feature>
<dbReference type="InterPro" id="IPR036856">
    <property type="entry name" value="Ald_Oxase/Xan_DH_a/b_sf"/>
</dbReference>
<dbReference type="InterPro" id="IPR001041">
    <property type="entry name" value="2Fe-2S_ferredoxin-type"/>
</dbReference>
<dbReference type="Pfam" id="PF01315">
    <property type="entry name" value="Ald_Xan_dh_C"/>
    <property type="match status" value="1"/>
</dbReference>
<feature type="binding site" evidence="20">
    <location>
        <position position="778"/>
    </location>
    <ligand>
        <name>Mo-molybdopterin</name>
        <dbReference type="ChEBI" id="CHEBI:71302"/>
    </ligand>
    <ligandPart>
        <name>Mo</name>
        <dbReference type="ChEBI" id="CHEBI:28685"/>
    </ligandPart>
</feature>
<comment type="catalytic activity">
    <reaction evidence="17">
        <text>hypoxanthine + NAD(+) + H2O = xanthine + NADH + H(+)</text>
        <dbReference type="Rhea" id="RHEA:24670"/>
        <dbReference type="ChEBI" id="CHEBI:15377"/>
        <dbReference type="ChEBI" id="CHEBI:15378"/>
        <dbReference type="ChEBI" id="CHEBI:17368"/>
        <dbReference type="ChEBI" id="CHEBI:17712"/>
        <dbReference type="ChEBI" id="CHEBI:57540"/>
        <dbReference type="ChEBI" id="CHEBI:57945"/>
        <dbReference type="EC" id="1.17.1.4"/>
    </reaction>
</comment>
<dbReference type="PROSITE" id="PS51387">
    <property type="entry name" value="FAD_PCMH"/>
    <property type="match status" value="1"/>
</dbReference>
<dbReference type="InterPro" id="IPR002346">
    <property type="entry name" value="Mopterin_DH_FAD-bd"/>
</dbReference>
<dbReference type="InterPro" id="IPR014307">
    <property type="entry name" value="Xanthine_DH_ssu"/>
</dbReference>
<evidence type="ECO:0000256" key="10">
    <source>
        <dbReference type="ARBA" id="ARBA00023002"/>
    </source>
</evidence>
<dbReference type="GO" id="GO:0004854">
    <property type="term" value="F:xanthine dehydrogenase activity"/>
    <property type="evidence" value="ECO:0007669"/>
    <property type="project" value="UniProtKB-EC"/>
</dbReference>